<organism evidence="1 2">
    <name type="scientific">Bradyrhizobium zhengyangense</name>
    <dbReference type="NCBI Taxonomy" id="2911009"/>
    <lineage>
        <taxon>Bacteria</taxon>
        <taxon>Pseudomonadati</taxon>
        <taxon>Pseudomonadota</taxon>
        <taxon>Alphaproteobacteria</taxon>
        <taxon>Hyphomicrobiales</taxon>
        <taxon>Nitrobacteraceae</taxon>
        <taxon>Bradyrhizobium</taxon>
    </lineage>
</organism>
<sequence length="82" mass="9096">MKLVEPPSCSSLSSIVFIGKNRRGQWIAQEQHGLYGGLFVSRAEALKYALFENGQHPETIVELPREIELEMGKNPGVSQRAA</sequence>
<dbReference type="EMBL" id="JAKLUA010000022">
    <property type="protein sequence ID" value="MCG2672577.1"/>
    <property type="molecule type" value="Genomic_DNA"/>
</dbReference>
<dbReference type="Proteomes" id="UP001139012">
    <property type="component" value="Unassembled WGS sequence"/>
</dbReference>
<evidence type="ECO:0000313" key="2">
    <source>
        <dbReference type="Proteomes" id="UP001139012"/>
    </source>
</evidence>
<name>A0ABS9LZW1_9BRAD</name>
<gene>
    <name evidence="1" type="ORF">L6637_37090</name>
</gene>
<evidence type="ECO:0000313" key="1">
    <source>
        <dbReference type="EMBL" id="MCG2672577.1"/>
    </source>
</evidence>
<proteinExistence type="predicted"/>
<accession>A0ABS9LZW1</accession>
<comment type="caution">
    <text evidence="1">The sequence shown here is derived from an EMBL/GenBank/DDBJ whole genome shotgun (WGS) entry which is preliminary data.</text>
</comment>
<reference evidence="1" key="1">
    <citation type="submission" date="2022-01" db="EMBL/GenBank/DDBJ databases">
        <title>Genome sequnece data of strain Bradyrhizobium sp. nov.</title>
        <authorList>
            <person name="Zhang J."/>
        </authorList>
    </citation>
    <scope>NUCLEOTIDE SEQUENCE</scope>
    <source>
        <strain evidence="1">WYCCWR 12774</strain>
    </source>
</reference>
<dbReference type="RefSeq" id="WP_237862648.1">
    <property type="nucleotide sequence ID" value="NZ_JAKLTZ010000004.1"/>
</dbReference>
<protein>
    <submittedName>
        <fullName evidence="1">Uncharacterized protein</fullName>
    </submittedName>
</protein>
<keyword evidence="2" id="KW-1185">Reference proteome</keyword>